<dbReference type="RefSeq" id="WP_145137932.1">
    <property type="nucleotide sequence ID" value="NZ_VLKY01000002.1"/>
</dbReference>
<feature type="transmembrane region" description="Helical" evidence="8">
    <location>
        <begin position="162"/>
        <end position="184"/>
    </location>
</feature>
<evidence type="ECO:0000256" key="6">
    <source>
        <dbReference type="ARBA" id="ARBA00022989"/>
    </source>
</evidence>
<dbReference type="InterPro" id="IPR002781">
    <property type="entry name" value="TM_pro_TauE-like"/>
</dbReference>
<keyword evidence="6 8" id="KW-1133">Transmembrane helix</keyword>
<comment type="subcellular location">
    <subcellularLocation>
        <location evidence="1 8">Cell membrane</location>
        <topology evidence="1 8">Multi-pass membrane protein</topology>
    </subcellularLocation>
</comment>
<evidence type="ECO:0000256" key="1">
    <source>
        <dbReference type="ARBA" id="ARBA00004651"/>
    </source>
</evidence>
<sequence length="243" mass="25494">MAVLFAFIVFLGAGLVKGVLGMGLPTVALGLLALCMPPAEAAALLLIPSLVTNLWQLWDGPALGALLRRFWPMMVSLILGTLITTRWLADAGSGWIPALLGLILMLYGGMGLMSIRWFVAPRQEGSLSILVGFLTGLVTGATGVFVVPAVPYFQALGLGKEALIQTLGLSFTVSTVALGAGLWWHGGLPTGSLGVSGLMVLPALAGLALGQWIRQRLSEAVFKRCFFLGLLLLGFHSLVRAVG</sequence>
<evidence type="ECO:0000256" key="3">
    <source>
        <dbReference type="ARBA" id="ARBA00022448"/>
    </source>
</evidence>
<keyword evidence="5 8" id="KW-0812">Transmembrane</keyword>
<dbReference type="AlphaFoldDB" id="A0A562QMK3"/>
<keyword evidence="3" id="KW-0813">Transport</keyword>
<evidence type="ECO:0000313" key="10">
    <source>
        <dbReference type="Proteomes" id="UP000316905"/>
    </source>
</evidence>
<name>A0A562QMK3_9PSED</name>
<evidence type="ECO:0000256" key="2">
    <source>
        <dbReference type="ARBA" id="ARBA00009142"/>
    </source>
</evidence>
<dbReference type="InterPro" id="IPR052017">
    <property type="entry name" value="TSUP"/>
</dbReference>
<evidence type="ECO:0000313" key="9">
    <source>
        <dbReference type="EMBL" id="TWI57430.1"/>
    </source>
</evidence>
<organism evidence="9 10">
    <name type="scientific">Pseudomonas duriflava</name>
    <dbReference type="NCBI Taxonomy" id="459528"/>
    <lineage>
        <taxon>Bacteria</taxon>
        <taxon>Pseudomonadati</taxon>
        <taxon>Pseudomonadota</taxon>
        <taxon>Gammaproteobacteria</taxon>
        <taxon>Pseudomonadales</taxon>
        <taxon>Pseudomonadaceae</taxon>
        <taxon>Pseudomonas</taxon>
    </lineage>
</organism>
<evidence type="ECO:0000256" key="4">
    <source>
        <dbReference type="ARBA" id="ARBA00022475"/>
    </source>
</evidence>
<dbReference type="EMBL" id="VLKY01000002">
    <property type="protein sequence ID" value="TWI57430.1"/>
    <property type="molecule type" value="Genomic_DNA"/>
</dbReference>
<evidence type="ECO:0000256" key="7">
    <source>
        <dbReference type="ARBA" id="ARBA00023136"/>
    </source>
</evidence>
<proteinExistence type="inferred from homology"/>
<gene>
    <name evidence="9" type="ORF">IQ22_00646</name>
</gene>
<feature type="transmembrane region" description="Helical" evidence="8">
    <location>
        <begin position="127"/>
        <end position="150"/>
    </location>
</feature>
<dbReference type="OrthoDB" id="9800873at2"/>
<accession>A0A562QMK3</accession>
<evidence type="ECO:0000256" key="8">
    <source>
        <dbReference type="RuleBase" id="RU363041"/>
    </source>
</evidence>
<dbReference type="Pfam" id="PF01925">
    <property type="entry name" value="TauE"/>
    <property type="match status" value="1"/>
</dbReference>
<protein>
    <recommendedName>
        <fullName evidence="8">Probable membrane transporter protein</fullName>
    </recommendedName>
</protein>
<dbReference type="Proteomes" id="UP000316905">
    <property type="component" value="Unassembled WGS sequence"/>
</dbReference>
<comment type="similarity">
    <text evidence="2 8">Belongs to the 4-toluene sulfonate uptake permease (TSUP) (TC 2.A.102) family.</text>
</comment>
<dbReference type="PANTHER" id="PTHR30269:SF32">
    <property type="entry name" value="MEMBRANE TRANSPORTER PROTEIN-RELATED"/>
    <property type="match status" value="1"/>
</dbReference>
<comment type="caution">
    <text evidence="9">The sequence shown here is derived from an EMBL/GenBank/DDBJ whole genome shotgun (WGS) entry which is preliminary data.</text>
</comment>
<evidence type="ECO:0000256" key="5">
    <source>
        <dbReference type="ARBA" id="ARBA00022692"/>
    </source>
</evidence>
<keyword evidence="4 8" id="KW-1003">Cell membrane</keyword>
<feature type="transmembrane region" description="Helical" evidence="8">
    <location>
        <begin position="221"/>
        <end position="239"/>
    </location>
</feature>
<feature type="transmembrane region" description="Helical" evidence="8">
    <location>
        <begin position="95"/>
        <end position="115"/>
    </location>
</feature>
<dbReference type="PANTHER" id="PTHR30269">
    <property type="entry name" value="TRANSMEMBRANE PROTEIN YFCA"/>
    <property type="match status" value="1"/>
</dbReference>
<reference evidence="9 10" key="1">
    <citation type="journal article" date="2015" name="Stand. Genomic Sci.">
        <title>Genomic Encyclopedia of Bacterial and Archaeal Type Strains, Phase III: the genomes of soil and plant-associated and newly described type strains.</title>
        <authorList>
            <person name="Whitman W.B."/>
            <person name="Woyke T."/>
            <person name="Klenk H.P."/>
            <person name="Zhou Y."/>
            <person name="Lilburn T.G."/>
            <person name="Beck B.J."/>
            <person name="De Vos P."/>
            <person name="Vandamme P."/>
            <person name="Eisen J.A."/>
            <person name="Garrity G."/>
            <person name="Hugenholtz P."/>
            <person name="Kyrpides N.C."/>
        </authorList>
    </citation>
    <scope>NUCLEOTIDE SEQUENCE [LARGE SCALE GENOMIC DNA]</scope>
    <source>
        <strain evidence="9 10">CGMCC 1.6858</strain>
    </source>
</reference>
<dbReference type="GO" id="GO:0005886">
    <property type="term" value="C:plasma membrane"/>
    <property type="evidence" value="ECO:0007669"/>
    <property type="project" value="UniProtKB-SubCell"/>
</dbReference>
<keyword evidence="7 8" id="KW-0472">Membrane</keyword>
<keyword evidence="10" id="KW-1185">Reference proteome</keyword>
<feature type="transmembrane region" description="Helical" evidence="8">
    <location>
        <begin position="191"/>
        <end position="209"/>
    </location>
</feature>
<feature type="transmembrane region" description="Helical" evidence="8">
    <location>
        <begin position="70"/>
        <end position="89"/>
    </location>
</feature>